<evidence type="ECO:0000256" key="2">
    <source>
        <dbReference type="SAM" id="Phobius"/>
    </source>
</evidence>
<evidence type="ECO:0000313" key="4">
    <source>
        <dbReference type="Proteomes" id="UP001595952"/>
    </source>
</evidence>
<evidence type="ECO:0008006" key="5">
    <source>
        <dbReference type="Google" id="ProtNLM"/>
    </source>
</evidence>
<dbReference type="Proteomes" id="UP001595952">
    <property type="component" value="Unassembled WGS sequence"/>
</dbReference>
<keyword evidence="2" id="KW-0812">Transmembrane</keyword>
<name>A0ABV9I631_9DEIO</name>
<feature type="region of interest" description="Disordered" evidence="1">
    <location>
        <begin position="127"/>
        <end position="150"/>
    </location>
</feature>
<evidence type="ECO:0000256" key="1">
    <source>
        <dbReference type="SAM" id="MobiDB-lite"/>
    </source>
</evidence>
<sequence>MLGVLGVFLAIVALVQWSRVLFSGRTVDPRAIVGVSLLVALATVLGAAWVVHPAAGMLLGFVGSQGFRRGPWRRPALLMGVLLAFGLSALGAGWVLYPMAFMVALALMTGGGRRRPSKAERRQLKAQRRHALSAEAGGERFEQPAPAEAVPVGARVERPRAEPRQAAPLDAVQAMGQDTRLPGDVRARLLALDLRTREALTYLQSSGQVSSEAAYLARAIREEYAPTAVQAYLKLPRSQAETAPLPGGRTGGELLREQLDLLLSAVQDLLSGALKASGQELLTHQRFLEERFGRGGGDLKV</sequence>
<reference evidence="4" key="1">
    <citation type="journal article" date="2019" name="Int. J. Syst. Evol. Microbiol.">
        <title>The Global Catalogue of Microorganisms (GCM) 10K type strain sequencing project: providing services to taxonomists for standard genome sequencing and annotation.</title>
        <authorList>
            <consortium name="The Broad Institute Genomics Platform"/>
            <consortium name="The Broad Institute Genome Sequencing Center for Infectious Disease"/>
            <person name="Wu L."/>
            <person name="Ma J."/>
        </authorList>
    </citation>
    <scope>NUCLEOTIDE SEQUENCE [LARGE SCALE GENOMIC DNA]</scope>
    <source>
        <strain evidence="4">CCUG 55995</strain>
    </source>
</reference>
<gene>
    <name evidence="3" type="ORF">ACFO0D_00240</name>
</gene>
<keyword evidence="2" id="KW-0472">Membrane</keyword>
<dbReference type="EMBL" id="JBHSEI010000001">
    <property type="protein sequence ID" value="MFC4636755.1"/>
    <property type="molecule type" value="Genomic_DNA"/>
</dbReference>
<comment type="caution">
    <text evidence="3">The sequence shown here is derived from an EMBL/GenBank/DDBJ whole genome shotgun (WGS) entry which is preliminary data.</text>
</comment>
<keyword evidence="4" id="KW-1185">Reference proteome</keyword>
<dbReference type="RefSeq" id="WP_380059803.1">
    <property type="nucleotide sequence ID" value="NZ_JBHSEI010000001.1"/>
</dbReference>
<accession>A0ABV9I631</accession>
<organism evidence="3 4">
    <name type="scientific">Deinococcus hohokamensis</name>
    <dbReference type="NCBI Taxonomy" id="309883"/>
    <lineage>
        <taxon>Bacteria</taxon>
        <taxon>Thermotogati</taxon>
        <taxon>Deinococcota</taxon>
        <taxon>Deinococci</taxon>
        <taxon>Deinococcales</taxon>
        <taxon>Deinococcaceae</taxon>
        <taxon>Deinococcus</taxon>
    </lineage>
</organism>
<feature type="transmembrane region" description="Helical" evidence="2">
    <location>
        <begin position="72"/>
        <end position="89"/>
    </location>
</feature>
<protein>
    <recommendedName>
        <fullName evidence="5">MFS transporter</fullName>
    </recommendedName>
</protein>
<proteinExistence type="predicted"/>
<evidence type="ECO:0000313" key="3">
    <source>
        <dbReference type="EMBL" id="MFC4636755.1"/>
    </source>
</evidence>
<keyword evidence="2" id="KW-1133">Transmembrane helix</keyword>